<dbReference type="InterPro" id="IPR018060">
    <property type="entry name" value="HTH_AraC"/>
</dbReference>
<dbReference type="RefSeq" id="WP_185065059.1">
    <property type="nucleotide sequence ID" value="NZ_BAABJP010000051.1"/>
</dbReference>
<dbReference type="Pfam" id="PF02311">
    <property type="entry name" value="AraC_binding"/>
    <property type="match status" value="1"/>
</dbReference>
<dbReference type="Gene3D" id="1.10.10.60">
    <property type="entry name" value="Homeodomain-like"/>
    <property type="match status" value="1"/>
</dbReference>
<dbReference type="InterPro" id="IPR009057">
    <property type="entry name" value="Homeodomain-like_sf"/>
</dbReference>
<organism evidence="5 6">
    <name type="scientific">Pseudonocardia eucalypti</name>
    <dbReference type="NCBI Taxonomy" id="648755"/>
    <lineage>
        <taxon>Bacteria</taxon>
        <taxon>Bacillati</taxon>
        <taxon>Actinomycetota</taxon>
        <taxon>Actinomycetes</taxon>
        <taxon>Pseudonocardiales</taxon>
        <taxon>Pseudonocardiaceae</taxon>
        <taxon>Pseudonocardia</taxon>
    </lineage>
</organism>
<sequence length="272" mass="29556">MTGASRDWAVWTRARGGPDQPLDLLHASLVRRQYAQHMHAEYAIGACTSGLERISYRGAMRHSGPGSVVVIEPEEAHTGAPAVATGFTYRVLYPSVDLLREHDGARRPHFREPVLHDPELAARLCAAHAGLSRPGTERLAAESLLVGTLDLLIRRHAEPAPEAPLPGPVARGVMARLSDQLVDPPSLQHIADELGMSRFQLLRAFRNEVGMPPYAWLAQHRVARARGLLVGGARPASVAAQVGFADQAHLTRWFQRVLGITPGAFARSLRSG</sequence>
<name>A0ABP9R5F3_9PSEU</name>
<keyword evidence="3" id="KW-0804">Transcription</keyword>
<evidence type="ECO:0000313" key="6">
    <source>
        <dbReference type="Proteomes" id="UP001428817"/>
    </source>
</evidence>
<dbReference type="PROSITE" id="PS01124">
    <property type="entry name" value="HTH_ARAC_FAMILY_2"/>
    <property type="match status" value="1"/>
</dbReference>
<keyword evidence="2" id="KW-0238">DNA-binding</keyword>
<dbReference type="EMBL" id="BAABJP010000051">
    <property type="protein sequence ID" value="GAA5171745.1"/>
    <property type="molecule type" value="Genomic_DNA"/>
</dbReference>
<dbReference type="Pfam" id="PF12833">
    <property type="entry name" value="HTH_18"/>
    <property type="match status" value="1"/>
</dbReference>
<comment type="caution">
    <text evidence="5">The sequence shown here is derived from an EMBL/GenBank/DDBJ whole genome shotgun (WGS) entry which is preliminary data.</text>
</comment>
<keyword evidence="1" id="KW-0805">Transcription regulation</keyword>
<evidence type="ECO:0000256" key="3">
    <source>
        <dbReference type="ARBA" id="ARBA00023163"/>
    </source>
</evidence>
<keyword evidence="6" id="KW-1185">Reference proteome</keyword>
<evidence type="ECO:0000313" key="5">
    <source>
        <dbReference type="EMBL" id="GAA5171745.1"/>
    </source>
</evidence>
<dbReference type="Proteomes" id="UP001428817">
    <property type="component" value="Unassembled WGS sequence"/>
</dbReference>
<dbReference type="SMART" id="SM00342">
    <property type="entry name" value="HTH_ARAC"/>
    <property type="match status" value="1"/>
</dbReference>
<protein>
    <submittedName>
        <fullName evidence="5">AraC family transcriptional regulator</fullName>
    </submittedName>
</protein>
<evidence type="ECO:0000256" key="2">
    <source>
        <dbReference type="ARBA" id="ARBA00023125"/>
    </source>
</evidence>
<dbReference type="InterPro" id="IPR003313">
    <property type="entry name" value="AraC-bd"/>
</dbReference>
<feature type="domain" description="HTH araC/xylS-type" evidence="4">
    <location>
        <begin position="171"/>
        <end position="268"/>
    </location>
</feature>
<evidence type="ECO:0000259" key="4">
    <source>
        <dbReference type="PROSITE" id="PS01124"/>
    </source>
</evidence>
<evidence type="ECO:0000256" key="1">
    <source>
        <dbReference type="ARBA" id="ARBA00023015"/>
    </source>
</evidence>
<dbReference type="InterPro" id="IPR037923">
    <property type="entry name" value="HTH-like"/>
</dbReference>
<dbReference type="SUPFAM" id="SSF46689">
    <property type="entry name" value="Homeodomain-like"/>
    <property type="match status" value="2"/>
</dbReference>
<accession>A0ABP9R5F3</accession>
<dbReference type="InterPro" id="IPR050204">
    <property type="entry name" value="AraC_XylS_family_regulators"/>
</dbReference>
<reference evidence="6" key="1">
    <citation type="journal article" date="2019" name="Int. J. Syst. Evol. Microbiol.">
        <title>The Global Catalogue of Microorganisms (GCM) 10K type strain sequencing project: providing services to taxonomists for standard genome sequencing and annotation.</title>
        <authorList>
            <consortium name="The Broad Institute Genomics Platform"/>
            <consortium name="The Broad Institute Genome Sequencing Center for Infectious Disease"/>
            <person name="Wu L."/>
            <person name="Ma J."/>
        </authorList>
    </citation>
    <scope>NUCLEOTIDE SEQUENCE [LARGE SCALE GENOMIC DNA]</scope>
    <source>
        <strain evidence="6">JCM 18303</strain>
    </source>
</reference>
<dbReference type="SUPFAM" id="SSF51215">
    <property type="entry name" value="Regulatory protein AraC"/>
    <property type="match status" value="1"/>
</dbReference>
<proteinExistence type="predicted"/>
<dbReference type="PANTHER" id="PTHR46796">
    <property type="entry name" value="HTH-TYPE TRANSCRIPTIONAL ACTIVATOR RHAS-RELATED"/>
    <property type="match status" value="1"/>
</dbReference>
<dbReference type="PANTHER" id="PTHR46796:SF2">
    <property type="entry name" value="TRANSCRIPTIONAL REGULATORY PROTEIN"/>
    <property type="match status" value="1"/>
</dbReference>
<gene>
    <name evidence="5" type="ORF">GCM10023321_70680</name>
</gene>